<name>A0ABW3JZT4_9BACT</name>
<dbReference type="RefSeq" id="WP_377576762.1">
    <property type="nucleotide sequence ID" value="NZ_JBHTKA010000001.1"/>
</dbReference>
<organism evidence="1 2">
    <name type="scientific">Ohtaekwangia kribbensis</name>
    <dbReference type="NCBI Taxonomy" id="688913"/>
    <lineage>
        <taxon>Bacteria</taxon>
        <taxon>Pseudomonadati</taxon>
        <taxon>Bacteroidota</taxon>
        <taxon>Cytophagia</taxon>
        <taxon>Cytophagales</taxon>
        <taxon>Fulvivirgaceae</taxon>
        <taxon>Ohtaekwangia</taxon>
    </lineage>
</organism>
<gene>
    <name evidence="1" type="ORF">ACFQ21_06960</name>
</gene>
<proteinExistence type="predicted"/>
<protein>
    <submittedName>
        <fullName evidence="1">Uncharacterized protein</fullName>
    </submittedName>
</protein>
<dbReference type="InterPro" id="IPR038360">
    <property type="entry name" value="DUF4844_sf"/>
</dbReference>
<accession>A0ABW3JZT4</accession>
<evidence type="ECO:0000313" key="2">
    <source>
        <dbReference type="Proteomes" id="UP001597112"/>
    </source>
</evidence>
<dbReference type="EMBL" id="JBHTKA010000001">
    <property type="protein sequence ID" value="MFD0999039.1"/>
    <property type="molecule type" value="Genomic_DNA"/>
</dbReference>
<dbReference type="Proteomes" id="UP001597112">
    <property type="component" value="Unassembled WGS sequence"/>
</dbReference>
<evidence type="ECO:0000313" key="1">
    <source>
        <dbReference type="EMBL" id="MFD0999039.1"/>
    </source>
</evidence>
<reference evidence="2" key="1">
    <citation type="journal article" date="2019" name="Int. J. Syst. Evol. Microbiol.">
        <title>The Global Catalogue of Microorganisms (GCM) 10K type strain sequencing project: providing services to taxonomists for standard genome sequencing and annotation.</title>
        <authorList>
            <consortium name="The Broad Institute Genomics Platform"/>
            <consortium name="The Broad Institute Genome Sequencing Center for Infectious Disease"/>
            <person name="Wu L."/>
            <person name="Ma J."/>
        </authorList>
    </citation>
    <scope>NUCLEOTIDE SEQUENCE [LARGE SCALE GENOMIC DNA]</scope>
    <source>
        <strain evidence="2">CCUG 58938</strain>
    </source>
</reference>
<keyword evidence="2" id="KW-1185">Reference proteome</keyword>
<comment type="caution">
    <text evidence="1">The sequence shown here is derived from an EMBL/GenBank/DDBJ whole genome shotgun (WGS) entry which is preliminary data.</text>
</comment>
<dbReference type="Gene3D" id="1.20.1480.40">
    <property type="entry name" value="Uncharacterised protein PF16133, DUF4844"/>
    <property type="match status" value="1"/>
</dbReference>
<sequence>MTYEERLENAKIDYPFDKWHEAYNNGLDQYTDENCERAIIIMDNLIDKLISLEETAPENEKVELFREAVEMLNALNRENDESLIETEEREDLCLLFDNIASAAGLEPKKYGGGDGIASEWRDW</sequence>